<dbReference type="OrthoDB" id="79514at2759"/>
<dbReference type="SUPFAM" id="SSF52540">
    <property type="entry name" value="P-loop containing nucleoside triphosphate hydrolases"/>
    <property type="match status" value="1"/>
</dbReference>
<dbReference type="Gene3D" id="3.40.50.300">
    <property type="entry name" value="P-loop containing nucleotide triphosphate hydrolases"/>
    <property type="match status" value="1"/>
</dbReference>
<keyword evidence="2" id="KW-0866">Nonsense-mediated mRNA decay</keyword>
<proteinExistence type="inferred from homology"/>
<reference evidence="4" key="1">
    <citation type="submission" date="2022-03" db="EMBL/GenBank/DDBJ databases">
        <authorList>
            <person name="Sayadi A."/>
        </authorList>
    </citation>
    <scope>NUCLEOTIDE SEQUENCE</scope>
</reference>
<dbReference type="GO" id="GO:0000184">
    <property type="term" value="P:nuclear-transcribed mRNA catabolic process, nonsense-mediated decay"/>
    <property type="evidence" value="ECO:0007669"/>
    <property type="project" value="UniProtKB-KW"/>
</dbReference>
<comment type="caution">
    <text evidence="4">The sequence shown here is derived from an EMBL/GenBank/DDBJ whole genome shotgun (WGS) entry which is preliminary data.</text>
</comment>
<evidence type="ECO:0000256" key="1">
    <source>
        <dbReference type="ARBA" id="ARBA00007712"/>
    </source>
</evidence>
<name>A0A9P0PMS1_ACAOB</name>
<dbReference type="EMBL" id="CAKOFQ010007135">
    <property type="protein sequence ID" value="CAH1992083.1"/>
    <property type="molecule type" value="Genomic_DNA"/>
</dbReference>
<dbReference type="Proteomes" id="UP001152888">
    <property type="component" value="Unassembled WGS sequence"/>
</dbReference>
<feature type="compositionally biased region" description="Polar residues" evidence="3">
    <location>
        <begin position="89"/>
        <end position="100"/>
    </location>
</feature>
<organism evidence="4 5">
    <name type="scientific">Acanthoscelides obtectus</name>
    <name type="common">Bean weevil</name>
    <name type="synonym">Bruchus obtectus</name>
    <dbReference type="NCBI Taxonomy" id="200917"/>
    <lineage>
        <taxon>Eukaryota</taxon>
        <taxon>Metazoa</taxon>
        <taxon>Ecdysozoa</taxon>
        <taxon>Arthropoda</taxon>
        <taxon>Hexapoda</taxon>
        <taxon>Insecta</taxon>
        <taxon>Pterygota</taxon>
        <taxon>Neoptera</taxon>
        <taxon>Endopterygota</taxon>
        <taxon>Coleoptera</taxon>
        <taxon>Polyphaga</taxon>
        <taxon>Cucujiformia</taxon>
        <taxon>Chrysomeloidea</taxon>
        <taxon>Chrysomelidae</taxon>
        <taxon>Bruchinae</taxon>
        <taxon>Bruchini</taxon>
        <taxon>Acanthoscelides</taxon>
    </lineage>
</organism>
<feature type="compositionally biased region" description="Basic and acidic residues" evidence="3">
    <location>
        <begin position="42"/>
        <end position="52"/>
    </location>
</feature>
<sequence length="458" mass="52623">MSEYDRGKFHTKKKFYSTSRDPAHNAGRNFFGSKYETGPSSKSKESSGESHSLRKPPTILIKAREPTEDIGASPKRTQKDEPPPPVAVASTTRETEVQQQPITKTMTKSIKLIDEGVLCSEALQDYLQDNNEFLVVGVIGTESVGKSTIMNLLAHNRLTLELKKALFPVYEEHEEHEDHVKILTDHVEKINLKPEEMMEKEVFKIESMQDILNGCNCTQGIDMFVTENRLILLDCQPVGSAAILEDLIKSETKRTNLVSEFIPPENSGEIQSLQLTAFLMSVCHVLLVVQDWFFDSYIIRFVQSAEMLKPTIPNPEDELSEHYPHLVLVHNKAQLEDFNPSTFYEMHYVYNMLLRDTKLNKSELCLGMNKIFKHFDEDKSLINLFLIPEVDLTNDEIYSGHPPIEEMVKRFRTEILRASRSPLTHVQLSEKTWIMYCSKVWETVKKSPFFVEYTKLMP</sequence>
<feature type="region of interest" description="Disordered" evidence="3">
    <location>
        <begin position="1"/>
        <end position="100"/>
    </location>
</feature>
<evidence type="ECO:0000256" key="3">
    <source>
        <dbReference type="SAM" id="MobiDB-lite"/>
    </source>
</evidence>
<keyword evidence="5" id="KW-1185">Reference proteome</keyword>
<evidence type="ECO:0000313" key="4">
    <source>
        <dbReference type="EMBL" id="CAH1992083.1"/>
    </source>
</evidence>
<accession>A0A9P0PMS1</accession>
<dbReference type="PANTHER" id="PTHR14270:SF0">
    <property type="entry name" value="NONSENSE-MEDIATED MRNA DECAY FACTOR SMG9"/>
    <property type="match status" value="1"/>
</dbReference>
<dbReference type="PANTHER" id="PTHR14270">
    <property type="entry name" value="NONSENSE-MEDIATED MRNA DECAY FACTOR SMG9"/>
    <property type="match status" value="1"/>
</dbReference>
<evidence type="ECO:0008006" key="6">
    <source>
        <dbReference type="Google" id="ProtNLM"/>
    </source>
</evidence>
<dbReference type="InterPro" id="IPR039177">
    <property type="entry name" value="SMG9"/>
</dbReference>
<dbReference type="InterPro" id="IPR027417">
    <property type="entry name" value="P-loop_NTPase"/>
</dbReference>
<protein>
    <recommendedName>
        <fullName evidence="6">Protein SMG9</fullName>
    </recommendedName>
</protein>
<dbReference type="AlphaFoldDB" id="A0A9P0PMS1"/>
<gene>
    <name evidence="4" type="ORF">ACAOBT_LOCUS20663</name>
</gene>
<comment type="similarity">
    <text evidence="1">Belongs to the SMG9 family.</text>
</comment>
<evidence type="ECO:0000256" key="2">
    <source>
        <dbReference type="ARBA" id="ARBA00023161"/>
    </source>
</evidence>
<evidence type="ECO:0000313" key="5">
    <source>
        <dbReference type="Proteomes" id="UP001152888"/>
    </source>
</evidence>